<evidence type="ECO:0000256" key="4">
    <source>
        <dbReference type="ARBA" id="ARBA00022490"/>
    </source>
</evidence>
<feature type="compositionally biased region" description="Basic residues" evidence="9">
    <location>
        <begin position="430"/>
        <end position="460"/>
    </location>
</feature>
<feature type="compositionally biased region" description="Basic and acidic residues" evidence="9">
    <location>
        <begin position="702"/>
        <end position="713"/>
    </location>
</feature>
<dbReference type="GO" id="GO:0005737">
    <property type="term" value="C:cytoplasm"/>
    <property type="evidence" value="ECO:0007669"/>
    <property type="project" value="UniProtKB-SubCell"/>
</dbReference>
<dbReference type="InterPro" id="IPR007722">
    <property type="entry name" value="DCP2_BoxA"/>
</dbReference>
<dbReference type="PANTHER" id="PTHR23114:SF17">
    <property type="entry name" value="M7GPPPN-MRNA HYDROLASE"/>
    <property type="match status" value="1"/>
</dbReference>
<dbReference type="SMART" id="SM01125">
    <property type="entry name" value="DCP2"/>
    <property type="match status" value="1"/>
</dbReference>
<keyword evidence="6" id="KW-0378">Hydrolase</keyword>
<dbReference type="EMBL" id="CAACVS010000319">
    <property type="protein sequence ID" value="VEU40946.1"/>
    <property type="molecule type" value="Genomic_DNA"/>
</dbReference>
<keyword evidence="8" id="KW-0464">Manganese</keyword>
<accession>A0A448ZFZ9</accession>
<protein>
    <recommendedName>
        <fullName evidence="10">Nudix hydrolase domain-containing protein</fullName>
    </recommendedName>
</protein>
<evidence type="ECO:0000313" key="11">
    <source>
        <dbReference type="EMBL" id="VEU40946.1"/>
    </source>
</evidence>
<feature type="region of interest" description="Disordered" evidence="9">
    <location>
        <begin position="1"/>
        <end position="101"/>
    </location>
</feature>
<dbReference type="OrthoDB" id="18996at2759"/>
<dbReference type="Gene3D" id="3.90.79.10">
    <property type="entry name" value="Nucleoside Triphosphate Pyrophosphohydrolase"/>
    <property type="match status" value="1"/>
</dbReference>
<feature type="compositionally biased region" description="Low complexity" evidence="9">
    <location>
        <begin position="37"/>
        <end position="49"/>
    </location>
</feature>
<feature type="compositionally biased region" description="Basic residues" evidence="9">
    <location>
        <begin position="23"/>
        <end position="36"/>
    </location>
</feature>
<feature type="compositionally biased region" description="Basic and acidic residues" evidence="9">
    <location>
        <begin position="461"/>
        <end position="473"/>
    </location>
</feature>
<dbReference type="GO" id="GO:0140933">
    <property type="term" value="F:5'-(N(7)-methylguanosine 5'-triphospho)-[mRNA] hydrolase activity"/>
    <property type="evidence" value="ECO:0007669"/>
    <property type="project" value="InterPro"/>
</dbReference>
<dbReference type="InterPro" id="IPR015797">
    <property type="entry name" value="NUDIX_hydrolase-like_dom_sf"/>
</dbReference>
<dbReference type="InterPro" id="IPR036189">
    <property type="entry name" value="DCP2_BoxA_sf"/>
</dbReference>
<dbReference type="SUPFAM" id="SSF55811">
    <property type="entry name" value="Nudix"/>
    <property type="match status" value="1"/>
</dbReference>
<comment type="similarity">
    <text evidence="3">Belongs to the Nudix hydrolase family. DCP2 subfamily.</text>
</comment>
<proteinExistence type="inferred from homology"/>
<dbReference type="GO" id="GO:0030145">
    <property type="term" value="F:manganese ion binding"/>
    <property type="evidence" value="ECO:0007669"/>
    <property type="project" value="InterPro"/>
</dbReference>
<dbReference type="GO" id="GO:0003723">
    <property type="term" value="F:RNA binding"/>
    <property type="evidence" value="ECO:0007669"/>
    <property type="project" value="UniProtKB-KW"/>
</dbReference>
<feature type="compositionally biased region" description="Basic residues" evidence="9">
    <location>
        <begin position="75"/>
        <end position="84"/>
    </location>
</feature>
<dbReference type="Pfam" id="PF05026">
    <property type="entry name" value="DCP2"/>
    <property type="match status" value="1"/>
</dbReference>
<evidence type="ECO:0000256" key="7">
    <source>
        <dbReference type="ARBA" id="ARBA00022884"/>
    </source>
</evidence>
<feature type="region of interest" description="Disordered" evidence="9">
    <location>
        <begin position="702"/>
        <end position="722"/>
    </location>
</feature>
<dbReference type="CDD" id="cd03672">
    <property type="entry name" value="NUDIX_Dcp2p_Nudt20"/>
    <property type="match status" value="1"/>
</dbReference>
<dbReference type="PANTHER" id="PTHR23114">
    <property type="entry name" value="M7GPPPN-MRNA HYDROLASE"/>
    <property type="match status" value="1"/>
</dbReference>
<keyword evidence="5" id="KW-0479">Metal-binding</keyword>
<dbReference type="AlphaFoldDB" id="A0A448ZFZ9"/>
<feature type="compositionally biased region" description="Basic residues" evidence="9">
    <location>
        <begin position="656"/>
        <end position="668"/>
    </location>
</feature>
<dbReference type="SUPFAM" id="SSF140586">
    <property type="entry name" value="Dcp2 domain-like"/>
    <property type="match status" value="1"/>
</dbReference>
<evidence type="ECO:0000256" key="8">
    <source>
        <dbReference type="ARBA" id="ARBA00023211"/>
    </source>
</evidence>
<feature type="domain" description="Nudix hydrolase" evidence="10">
    <location>
        <begin position="273"/>
        <end position="429"/>
    </location>
</feature>
<feature type="region of interest" description="Disordered" evidence="9">
    <location>
        <begin position="430"/>
        <end position="491"/>
    </location>
</feature>
<feature type="unsure residue" description="I or L" evidence="11">
    <location>
        <position position="177"/>
    </location>
</feature>
<sequence length="794" mass="90571">MVLDFGLTKSSSVAHSISSTKLRSLKSKKKREKKRQASSSDYCGSSSSSSDEDEGYSSSSSCDEEDILIYEKNVQRSRRGKVKKNSSESDRSSKRHHLDPSLVERMSSFNIDEQGSASMALASMLNLEYCEDEIANDHNLNVKLAADLEAELVQKQQHATVNDAEGYENYDDEEEDLESSDFLDALDEVHTRFLLNVPPEELSSSERIFFQLEQAWWYYEDLICDKLEEDEGQCLLPRHSNLKDFAERLFDFSPLLGGLDFDKLWNEFTIYKRKISTYGCILLNEDCTHVVMCKVYESNVWTFPAGKINENEIGIEAAARETYEETGFDPHCNYGLTGQWNSREEDREKHITWMHPLQDPDNMLTYVEQKSGKRRTFYVCCGVPEDYPFQPVCRKEVDKIEWVDLRDIREYETFAVLPFVGKLKKWIKRKNKSGKNNKKVKKIKKKKERKANKSRTKSRPKSREKSSTRDKQSSSRQRSSRKKDREQLVDAGLIASMGDSARWTEREMFEANSKLQGGRVVEYDGNPHLFVEKGFGIDDSATGQKRVDPHSFRVVGGSFMNSKHGDKLAEVNDAGANYQPLVRNSNEDSGLQPFFSEHGATPWGEVVDEAKSEDDEGSDSTRFSGSDGPAGIENSNRRASQDLLTMLQKGAPDKSKKSRKSKKSKHQNQHQQPISGDYDYDNSNHDDELMIFATDKEITAKRQRDHELKKGKGNEYSSSLVSPLRSSSINTATRDDARRQRLLAQYEEDMKFVHKWVANSLPNPINFKIRNVDGIIDQHCGGPGTKTKRGSIKN</sequence>
<dbReference type="PROSITE" id="PS51462">
    <property type="entry name" value="NUDIX"/>
    <property type="match status" value="1"/>
</dbReference>
<comment type="cofactor">
    <cofactor evidence="1">
        <name>Mn(2+)</name>
        <dbReference type="ChEBI" id="CHEBI:29035"/>
    </cofactor>
</comment>
<evidence type="ECO:0000256" key="2">
    <source>
        <dbReference type="ARBA" id="ARBA00004496"/>
    </source>
</evidence>
<evidence type="ECO:0000256" key="9">
    <source>
        <dbReference type="SAM" id="MobiDB-lite"/>
    </source>
</evidence>
<evidence type="ECO:0000256" key="1">
    <source>
        <dbReference type="ARBA" id="ARBA00001936"/>
    </source>
</evidence>
<dbReference type="GO" id="GO:0000290">
    <property type="term" value="P:deadenylation-dependent decapping of nuclear-transcribed mRNA"/>
    <property type="evidence" value="ECO:0007669"/>
    <property type="project" value="InterPro"/>
</dbReference>
<evidence type="ECO:0000259" key="10">
    <source>
        <dbReference type="PROSITE" id="PS51462"/>
    </source>
</evidence>
<evidence type="ECO:0000313" key="12">
    <source>
        <dbReference type="Proteomes" id="UP000291116"/>
    </source>
</evidence>
<dbReference type="InterPro" id="IPR000086">
    <property type="entry name" value="NUDIX_hydrolase_dom"/>
</dbReference>
<dbReference type="InterPro" id="IPR020084">
    <property type="entry name" value="NUDIX_hydrolase_CS"/>
</dbReference>
<feature type="region of interest" description="Disordered" evidence="9">
    <location>
        <begin position="581"/>
        <end position="682"/>
    </location>
</feature>
<reference evidence="11 12" key="1">
    <citation type="submission" date="2019-01" db="EMBL/GenBank/DDBJ databases">
        <authorList>
            <person name="Ferrante I. M."/>
        </authorList>
    </citation>
    <scope>NUCLEOTIDE SEQUENCE [LARGE SCALE GENOMIC DNA]</scope>
    <source>
        <strain evidence="11 12">B856</strain>
    </source>
</reference>
<keyword evidence="12" id="KW-1185">Reference proteome</keyword>
<evidence type="ECO:0000256" key="5">
    <source>
        <dbReference type="ARBA" id="ARBA00022723"/>
    </source>
</evidence>
<dbReference type="GO" id="GO:0000184">
    <property type="term" value="P:nuclear-transcribed mRNA catabolic process, nonsense-mediated decay"/>
    <property type="evidence" value="ECO:0007669"/>
    <property type="project" value="InterPro"/>
</dbReference>
<evidence type="ECO:0000256" key="3">
    <source>
        <dbReference type="ARBA" id="ARBA00005279"/>
    </source>
</evidence>
<comment type="subcellular location">
    <subcellularLocation>
        <location evidence="2">Cytoplasm</location>
    </subcellularLocation>
</comment>
<dbReference type="Proteomes" id="UP000291116">
    <property type="component" value="Unassembled WGS sequence"/>
</dbReference>
<dbReference type="InterPro" id="IPR044099">
    <property type="entry name" value="Dcp2_NUDIX"/>
</dbReference>
<organism evidence="11 12">
    <name type="scientific">Pseudo-nitzschia multistriata</name>
    <dbReference type="NCBI Taxonomy" id="183589"/>
    <lineage>
        <taxon>Eukaryota</taxon>
        <taxon>Sar</taxon>
        <taxon>Stramenopiles</taxon>
        <taxon>Ochrophyta</taxon>
        <taxon>Bacillariophyta</taxon>
        <taxon>Bacillariophyceae</taxon>
        <taxon>Bacillariophycidae</taxon>
        <taxon>Bacillariales</taxon>
        <taxon>Bacillariaceae</taxon>
        <taxon>Pseudo-nitzschia</taxon>
    </lineage>
</organism>
<keyword evidence="4" id="KW-0963">Cytoplasm</keyword>
<keyword evidence="7" id="KW-0694">RNA-binding</keyword>
<dbReference type="PROSITE" id="PS00893">
    <property type="entry name" value="NUDIX_BOX"/>
    <property type="match status" value="1"/>
</dbReference>
<dbReference type="Gene3D" id="1.10.10.1050">
    <property type="entry name" value="Dcp2, box A domain"/>
    <property type="match status" value="1"/>
</dbReference>
<gene>
    <name evidence="11" type="ORF">PSNMU_V1.4_AUG-EV-PASAV3_0078450</name>
</gene>
<dbReference type="Pfam" id="PF00293">
    <property type="entry name" value="NUDIX"/>
    <property type="match status" value="1"/>
</dbReference>
<evidence type="ECO:0000256" key="6">
    <source>
        <dbReference type="ARBA" id="ARBA00022801"/>
    </source>
</evidence>
<name>A0A448ZFZ9_9STRA</name>